<sequence>MQVFALAAVKYLQVQESIFPFKMITDDKYVHLVIEDIFDGGNFGYHKQGKKRPEEKLNGMWFSFISTIMRSIKFGALSPQHIRILPIVKIINRLKIWF</sequence>
<proteinExistence type="predicted"/>
<dbReference type="AlphaFoldDB" id="A0A645EZN6"/>
<name>A0A645EZN6_9ZZZZ</name>
<comment type="caution">
    <text evidence="1">The sequence shown here is derived from an EMBL/GenBank/DDBJ whole genome shotgun (WGS) entry which is preliminary data.</text>
</comment>
<reference evidence="1" key="1">
    <citation type="submission" date="2019-08" db="EMBL/GenBank/DDBJ databases">
        <authorList>
            <person name="Kucharzyk K."/>
            <person name="Murdoch R.W."/>
            <person name="Higgins S."/>
            <person name="Loffler F."/>
        </authorList>
    </citation>
    <scope>NUCLEOTIDE SEQUENCE</scope>
</reference>
<accession>A0A645EZN6</accession>
<evidence type="ECO:0000313" key="1">
    <source>
        <dbReference type="EMBL" id="MPN07501.1"/>
    </source>
</evidence>
<dbReference type="EMBL" id="VSSQ01053471">
    <property type="protein sequence ID" value="MPN07501.1"/>
    <property type="molecule type" value="Genomic_DNA"/>
</dbReference>
<gene>
    <name evidence="1" type="ORF">SDC9_154771</name>
</gene>
<protein>
    <submittedName>
        <fullName evidence="1">Uncharacterized protein</fullName>
    </submittedName>
</protein>
<organism evidence="1">
    <name type="scientific">bioreactor metagenome</name>
    <dbReference type="NCBI Taxonomy" id="1076179"/>
    <lineage>
        <taxon>unclassified sequences</taxon>
        <taxon>metagenomes</taxon>
        <taxon>ecological metagenomes</taxon>
    </lineage>
</organism>